<proteinExistence type="predicted"/>
<gene>
    <name evidence="1" type="ORF">E8A74_46955</name>
</gene>
<dbReference type="Gene3D" id="3.50.50.60">
    <property type="entry name" value="FAD/NAD(P)-binding domain"/>
    <property type="match status" value="1"/>
</dbReference>
<dbReference type="PANTHER" id="PTHR43747">
    <property type="entry name" value="FAD-BINDING PROTEIN"/>
    <property type="match status" value="1"/>
</dbReference>
<reference evidence="1 2" key="1">
    <citation type="submission" date="2019-04" db="EMBL/GenBank/DDBJ databases">
        <authorList>
            <person name="Li Y."/>
            <person name="Wang J."/>
        </authorList>
    </citation>
    <scope>NUCLEOTIDE SEQUENCE [LARGE SCALE GENOMIC DNA]</scope>
    <source>
        <strain evidence="1 2">DSM 14668</strain>
    </source>
</reference>
<dbReference type="AlphaFoldDB" id="A0A4U1IMW4"/>
<evidence type="ECO:0000313" key="1">
    <source>
        <dbReference type="EMBL" id="TKC95275.1"/>
    </source>
</evidence>
<dbReference type="RefSeq" id="WP_136935715.1">
    <property type="nucleotide sequence ID" value="NZ_SSMQ01000097.1"/>
</dbReference>
<name>A0A4U1IMW4_9BACT</name>
<dbReference type="Pfam" id="PF04820">
    <property type="entry name" value="Trp_halogenase"/>
    <property type="match status" value="2"/>
</dbReference>
<dbReference type="SUPFAM" id="SSF51905">
    <property type="entry name" value="FAD/NAD(P)-binding domain"/>
    <property type="match status" value="1"/>
</dbReference>
<keyword evidence="2" id="KW-1185">Reference proteome</keyword>
<dbReference type="PRINTS" id="PR00420">
    <property type="entry name" value="RNGMNOXGNASE"/>
</dbReference>
<dbReference type="InterPro" id="IPR036188">
    <property type="entry name" value="FAD/NAD-bd_sf"/>
</dbReference>
<organism evidence="1 2">
    <name type="scientific">Polyangium fumosum</name>
    <dbReference type="NCBI Taxonomy" id="889272"/>
    <lineage>
        <taxon>Bacteria</taxon>
        <taxon>Pseudomonadati</taxon>
        <taxon>Myxococcota</taxon>
        <taxon>Polyangia</taxon>
        <taxon>Polyangiales</taxon>
        <taxon>Polyangiaceae</taxon>
        <taxon>Polyangium</taxon>
    </lineage>
</organism>
<dbReference type="InterPro" id="IPR050816">
    <property type="entry name" value="Flavin-dep_Halogenase_NPB"/>
</dbReference>
<protein>
    <submittedName>
        <fullName evidence="1">NAD(P)/FAD-dependent oxidoreductase</fullName>
    </submittedName>
</protein>
<dbReference type="EMBL" id="SSMQ01000097">
    <property type="protein sequence ID" value="TKC95275.1"/>
    <property type="molecule type" value="Genomic_DNA"/>
</dbReference>
<comment type="caution">
    <text evidence="1">The sequence shown here is derived from an EMBL/GenBank/DDBJ whole genome shotgun (WGS) entry which is preliminary data.</text>
</comment>
<evidence type="ECO:0000313" key="2">
    <source>
        <dbReference type="Proteomes" id="UP000309215"/>
    </source>
</evidence>
<dbReference type="InterPro" id="IPR006905">
    <property type="entry name" value="Flavin_halogenase"/>
</dbReference>
<dbReference type="GO" id="GO:0004497">
    <property type="term" value="F:monooxygenase activity"/>
    <property type="evidence" value="ECO:0007669"/>
    <property type="project" value="InterPro"/>
</dbReference>
<accession>A0A4U1IMW4</accession>
<dbReference type="Proteomes" id="UP000309215">
    <property type="component" value="Unassembled WGS sequence"/>
</dbReference>
<sequence>MSRQTADVLVIGGGPAGTTAAAMLKRTNPDRRIVLFERAPFPRHHVGESTLPDMNPILRRLGVLGTIDAAGFVRKRGITYKWAHDKPVFSEVFSTGVLDSLVRDGGEGLPDYAWQIDRSRYDQILLEHARSQGVEIVQPASVDSVLREGDRVTGLRVSHEGTETTWESRFVVDASGQARVLSRWLGLSKDVHALGDLAIYRYYEGFRWREDLIGAEDRSKIFFSATPAGWMWFIPLSSRLVSVGLVTRRPFLQSHEPPALFDRELATVPEMQDMLAEAAQTSAPGEEGPPRTHTVADWSYSHANPAGPGWYLAGDAAAFVDPILSSGILLAHHSGLSVSNAINTEWHHPDISVEELHAGYATFYRDLYGGFLAMARWWYHRRGVAGIDEWLRTAADLGSSARGAREINRDDVSAFMTFAAGFLTDFRFVHLGCAFGDRGLAVSLDGLENRAAAGDPLRRELLDRSLRPRSRVERAEVGAYVATDVDSDRFWRLPELRLFGAFGERVYRPPIPLEGREERGIRRTLQIVERTLASCSGERTVDDVVRRVRDSFDRKEAEAVQQLANLVLSDLRLLDAVTLA</sequence>
<dbReference type="OrthoDB" id="9799983at2"/>
<dbReference type="PANTHER" id="PTHR43747:SF1">
    <property type="entry name" value="SLR1998 PROTEIN"/>
    <property type="match status" value="1"/>
</dbReference>